<dbReference type="KEGG" id="llu:AKJ09_05454"/>
<evidence type="ECO:0000313" key="3">
    <source>
        <dbReference type="EMBL" id="AKU98790.1"/>
    </source>
</evidence>
<evidence type="ECO:0000256" key="2">
    <source>
        <dbReference type="SAM" id="SignalP"/>
    </source>
</evidence>
<dbReference type="OrthoDB" id="5481610at2"/>
<feature type="signal peptide" evidence="2">
    <location>
        <begin position="1"/>
        <end position="22"/>
    </location>
</feature>
<organism evidence="3 4">
    <name type="scientific">Labilithrix luteola</name>
    <dbReference type="NCBI Taxonomy" id="1391654"/>
    <lineage>
        <taxon>Bacteria</taxon>
        <taxon>Pseudomonadati</taxon>
        <taxon>Myxococcota</taxon>
        <taxon>Polyangia</taxon>
        <taxon>Polyangiales</taxon>
        <taxon>Labilitrichaceae</taxon>
        <taxon>Labilithrix</taxon>
    </lineage>
</organism>
<proteinExistence type="predicted"/>
<keyword evidence="4" id="KW-1185">Reference proteome</keyword>
<dbReference type="STRING" id="1391654.AKJ09_05454"/>
<dbReference type="PATRIC" id="fig|1391654.3.peg.5529"/>
<gene>
    <name evidence="3" type="ORF">AKJ09_05454</name>
</gene>
<dbReference type="PROSITE" id="PS51257">
    <property type="entry name" value="PROKAR_LIPOPROTEIN"/>
    <property type="match status" value="1"/>
</dbReference>
<reference evidence="3 4" key="1">
    <citation type="submission" date="2015-08" db="EMBL/GenBank/DDBJ databases">
        <authorList>
            <person name="Babu N.S."/>
            <person name="Beckwith C.J."/>
            <person name="Beseler K.G."/>
            <person name="Brison A."/>
            <person name="Carone J.V."/>
            <person name="Caskin T.P."/>
            <person name="Diamond M."/>
            <person name="Durham M.E."/>
            <person name="Foxe J.M."/>
            <person name="Go M."/>
            <person name="Henderson B.A."/>
            <person name="Jones I.B."/>
            <person name="McGettigan J.A."/>
            <person name="Micheletti S.J."/>
            <person name="Nasrallah M.E."/>
            <person name="Ortiz D."/>
            <person name="Piller C.R."/>
            <person name="Privatt S.R."/>
            <person name="Schneider S.L."/>
            <person name="Sharp S."/>
            <person name="Smith T.C."/>
            <person name="Stanton J.D."/>
            <person name="Ullery H.E."/>
            <person name="Wilson R.J."/>
            <person name="Serrano M.G."/>
            <person name="Buck G."/>
            <person name="Lee V."/>
            <person name="Wang Y."/>
            <person name="Carvalho R."/>
            <person name="Voegtly L."/>
            <person name="Shi R."/>
            <person name="Duckworth R."/>
            <person name="Johnson A."/>
            <person name="Loviza R."/>
            <person name="Walstead R."/>
            <person name="Shah Z."/>
            <person name="Kiflezghi M."/>
            <person name="Wade K."/>
            <person name="Ball S.L."/>
            <person name="Bradley K.W."/>
            <person name="Asai D.J."/>
            <person name="Bowman C.A."/>
            <person name="Russell D.A."/>
            <person name="Pope W.H."/>
            <person name="Jacobs-Sera D."/>
            <person name="Hendrix R.W."/>
            <person name="Hatfull G.F."/>
        </authorList>
    </citation>
    <scope>NUCLEOTIDE SEQUENCE [LARGE SCALE GENOMIC DNA]</scope>
    <source>
        <strain evidence="3 4">DSM 27648</strain>
    </source>
</reference>
<keyword evidence="2" id="KW-0732">Signal</keyword>
<dbReference type="EMBL" id="CP012333">
    <property type="protein sequence ID" value="AKU98790.1"/>
    <property type="molecule type" value="Genomic_DNA"/>
</dbReference>
<evidence type="ECO:0008006" key="5">
    <source>
        <dbReference type="Google" id="ProtNLM"/>
    </source>
</evidence>
<dbReference type="AlphaFoldDB" id="A0A0K1PZ36"/>
<dbReference type="Gene3D" id="2.120.10.30">
    <property type="entry name" value="TolB, C-terminal domain"/>
    <property type="match status" value="1"/>
</dbReference>
<protein>
    <recommendedName>
        <fullName evidence="5">TolB protein</fullName>
    </recommendedName>
</protein>
<dbReference type="Proteomes" id="UP000064967">
    <property type="component" value="Chromosome"/>
</dbReference>
<evidence type="ECO:0000313" key="4">
    <source>
        <dbReference type="Proteomes" id="UP000064967"/>
    </source>
</evidence>
<feature type="chain" id="PRO_5005466622" description="TolB protein" evidence="2">
    <location>
        <begin position="23"/>
        <end position="743"/>
    </location>
</feature>
<feature type="region of interest" description="Disordered" evidence="1">
    <location>
        <begin position="25"/>
        <end position="57"/>
    </location>
</feature>
<evidence type="ECO:0000256" key="1">
    <source>
        <dbReference type="SAM" id="MobiDB-lite"/>
    </source>
</evidence>
<dbReference type="RefSeq" id="WP_146649831.1">
    <property type="nucleotide sequence ID" value="NZ_CP012333.1"/>
</dbReference>
<name>A0A0K1PZ36_9BACT</name>
<dbReference type="SUPFAM" id="SSF82171">
    <property type="entry name" value="DPP6 N-terminal domain-like"/>
    <property type="match status" value="1"/>
</dbReference>
<dbReference type="InterPro" id="IPR011042">
    <property type="entry name" value="6-blade_b-propeller_TolB-like"/>
</dbReference>
<accession>A0A0K1PZ36</accession>
<sequence length="743" mass="77197">MRSLYLLAAPLVLAVLGAATIAACGSDSTDGASEKPNGQDPTPSLGDPDATVDPNTGGLIVTPADPVIEMVDGQAPPTVQFLAATKDNQQVPAVFSIDRGELGTITPQGLFTPSGKTGGKATITATWSGRTGTTTVTVKLKVRENGATADGPGGSGGYGGVGGEGPGAAVDDATIAVLTGTATPDPNLSLLYPYTDTVWPRGVLAPLLQWKPGAQGDYDAVYIHVTEAAFEYEGFFKKTKAPFTHHPIPQATWKKILSSNGGEDVNVTLTFAKGGAAYGTITTKWKVASAPLKGTVYYNSYGTKLAKNYTGAKGGVDDKFGGATLAVRGGSTEPKLVAGGDGSAANCRVCHSVAADGSVLITQRGEAGDRAFSTYDLKGPTETVTSGTNYAWPAIYPDGSLFLGDSSDAAGSNSNVNQLYQTASGGGTKTPAPVTTQGWPAGLRAAFPVFSPDGKGLAFTMYAGMTGADKRTLGAMTFDKGTSTWSNMTPIYTPPNAAHQALYPSYLPTNDAIVFQLMTRPNTRGYGETRADGDSGASADIGARAELWWIDVATKTAHPLEKLNGVGYVPSRADTGHADDATLNYEPTVNPVPSGGYAWVVFTSRRMYGDVATINPYHSDPRNFDLTTTPTPKKLWVAAIDLNAPPGTDPSHPAFYLPAQELLAGNSRGYWVVDPCNADGATCETGDECCGGYCRPNSGGQLVCTTQAPTCSQEFEKCNTDGDCCNSPSIKCINNRCASPGPR</sequence>